<sequence length="133" mass="15796">MSVATETTIETVENQEGYITILDELYHLFGLKKGKYILRVAWIPPALEGAFNDYGQIRIEIIFKNDKGNYERIWFDLEMERACILNRQLDRAIRHSIDTIDSIYRGFIKKCKEEERQTRQMEEKKVRDSGIYI</sequence>
<accession>A0A1S5Y362</accession>
<proteinExistence type="predicted"/>
<name>A0A1S5Y362_9VIRU</name>
<gene>
    <name evidence="1" type="ORF">JDFR1000234_69</name>
</gene>
<dbReference type="EMBL" id="KY229235">
    <property type="protein sequence ID" value="AQQ75544.1"/>
    <property type="molecule type" value="Genomic_DNA"/>
</dbReference>
<reference evidence="1" key="1">
    <citation type="journal article" date="2017" name="MBio">
        <title>Viruses in the Oceanic Basement.</title>
        <authorList>
            <person name="Nigro O.D."/>
            <person name="Jungbluth S.P."/>
            <person name="Steward G.F."/>
            <person name="Rappe M.S."/>
        </authorList>
    </citation>
    <scope>NUCLEOTIDE SEQUENCE</scope>
    <source>
        <strain evidence="1">JdFR1000234</strain>
    </source>
</reference>
<organism evidence="1">
    <name type="scientific">uncultured archaeal virus</name>
    <dbReference type="NCBI Taxonomy" id="1960247"/>
    <lineage>
        <taxon>Viruses</taxon>
        <taxon>environmental samples</taxon>
    </lineage>
</organism>
<evidence type="ECO:0000313" key="1">
    <source>
        <dbReference type="EMBL" id="AQQ75544.1"/>
    </source>
</evidence>
<protein>
    <submittedName>
        <fullName evidence="1">Uncharacterized protein</fullName>
    </submittedName>
</protein>